<evidence type="ECO:0000313" key="2">
    <source>
        <dbReference type="Proteomes" id="UP001274896"/>
    </source>
</evidence>
<name>A0AAE0UZZ6_9TELE</name>
<evidence type="ECO:0000313" key="1">
    <source>
        <dbReference type="EMBL" id="KAK3526722.1"/>
    </source>
</evidence>
<proteinExistence type="predicted"/>
<dbReference type="AlphaFoldDB" id="A0AAE0UZZ6"/>
<protein>
    <submittedName>
        <fullName evidence="1">Uncharacterized protein</fullName>
    </submittedName>
</protein>
<keyword evidence="2" id="KW-1185">Reference proteome</keyword>
<dbReference type="Proteomes" id="UP001274896">
    <property type="component" value="Unassembled WGS sequence"/>
</dbReference>
<accession>A0AAE0UZZ6</accession>
<organism evidence="1 2">
    <name type="scientific">Hemibagrus guttatus</name>
    <dbReference type="NCBI Taxonomy" id="175788"/>
    <lineage>
        <taxon>Eukaryota</taxon>
        <taxon>Metazoa</taxon>
        <taxon>Chordata</taxon>
        <taxon>Craniata</taxon>
        <taxon>Vertebrata</taxon>
        <taxon>Euteleostomi</taxon>
        <taxon>Actinopterygii</taxon>
        <taxon>Neopterygii</taxon>
        <taxon>Teleostei</taxon>
        <taxon>Ostariophysi</taxon>
        <taxon>Siluriformes</taxon>
        <taxon>Bagridae</taxon>
        <taxon>Hemibagrus</taxon>
    </lineage>
</organism>
<gene>
    <name evidence="1" type="ORF">QTP70_032132</name>
</gene>
<comment type="caution">
    <text evidence="1">The sequence shown here is derived from an EMBL/GenBank/DDBJ whole genome shotgun (WGS) entry which is preliminary data.</text>
</comment>
<reference evidence="1" key="1">
    <citation type="submission" date="2023-06" db="EMBL/GenBank/DDBJ databases">
        <title>Male Hemibagrus guttatus genome.</title>
        <authorList>
            <person name="Bian C."/>
        </authorList>
    </citation>
    <scope>NUCLEOTIDE SEQUENCE</scope>
    <source>
        <strain evidence="1">Male_cb2023</strain>
        <tissue evidence="1">Muscle</tissue>
    </source>
</reference>
<dbReference type="EMBL" id="JAUCMX010000013">
    <property type="protein sequence ID" value="KAK3526722.1"/>
    <property type="molecule type" value="Genomic_DNA"/>
</dbReference>
<sequence length="45" mass="5430">MRYNCGVSQNLPLHSFVQCQWDFRKMAKQRSMEGFMDFKDVPMQN</sequence>